<dbReference type="PIRSF" id="PIRSF026508">
    <property type="entry name" value="TelA"/>
    <property type="match status" value="1"/>
</dbReference>
<proteinExistence type="inferred from homology"/>
<accession>A0A7Y0U351</accession>
<dbReference type="InterPro" id="IPR008863">
    <property type="entry name" value="Toxic_anion-R_TelA"/>
</dbReference>
<name>A0A7Y0U351_9ACTO</name>
<feature type="coiled-coil region" evidence="3">
    <location>
        <begin position="158"/>
        <end position="217"/>
    </location>
</feature>
<dbReference type="AlphaFoldDB" id="A0A7Y0U351"/>
<evidence type="ECO:0000256" key="1">
    <source>
        <dbReference type="ARBA" id="ARBA00005541"/>
    </source>
</evidence>
<dbReference type="PANTHER" id="PTHR38432:SF1">
    <property type="entry name" value="TELA-LIKE PROTEIN SAOUHSC_01408"/>
    <property type="match status" value="1"/>
</dbReference>
<reference evidence="4 5" key="1">
    <citation type="submission" date="2020-04" db="EMBL/GenBank/DDBJ databases">
        <title>Antimicrobial susceptibility and clonality of vaginal-derived multi-drug resistant Mobiluncus isolates in China.</title>
        <authorList>
            <person name="Zhang X."/>
        </authorList>
    </citation>
    <scope>NUCLEOTIDE SEQUENCE [LARGE SCALE GENOMIC DNA]</scope>
    <source>
        <strain evidence="4 5">13</strain>
    </source>
</reference>
<dbReference type="EMBL" id="JABCUR010000015">
    <property type="protein sequence ID" value="NMW66038.1"/>
    <property type="molecule type" value="Genomic_DNA"/>
</dbReference>
<keyword evidence="3" id="KW-0175">Coiled coil</keyword>
<comment type="caution">
    <text evidence="4">The sequence shown here is derived from an EMBL/GenBank/DDBJ whole genome shotgun (WGS) entry which is preliminary data.</text>
</comment>
<protein>
    <submittedName>
        <fullName evidence="4">Toxic anion resistance protein</fullName>
    </submittedName>
</protein>
<dbReference type="Proteomes" id="UP000578252">
    <property type="component" value="Unassembled WGS sequence"/>
</dbReference>
<sequence length="420" mass="46333">MAPHESNKITRTKTDKPLLSNNKERTVSDISLDDLMKKTPVNTATTEVPTEEKALELVKRDIPELSAVDEQKIAEIRAEINLQDTSTLALYGTGAQKNIAEFSDSILSQVKAKDGGEVGQMLTDMLVQVQNSKPTSGGFLAKMFGKGKTEVQRFMASYETLSQQLDAIAARLESKQKEMTTQIAVFDKMYAQNLDYYHNLTLYIEAGEREIQDLRENTLPRLREEAKNSGDMMAVQAVADFEANVGRFEKKVHDLKISQTLSLQTAPQIKLIQQNDQLLVEKINDVIHSTLPLWRSQTVIALGLQKQRDALAVEKAVSDATNEMIRQNAAQLKQTTLEVRQEAERSTVDIETLEAANQDLIETIHSSVEITRQAVASRVAASQKMLQMKADLKQALIAASTGNTGSATTPDTSGGTSPTV</sequence>
<evidence type="ECO:0000313" key="4">
    <source>
        <dbReference type="EMBL" id="NMW66038.1"/>
    </source>
</evidence>
<comment type="similarity">
    <text evidence="1 2">Belongs to the TelA family.</text>
</comment>
<evidence type="ECO:0000256" key="3">
    <source>
        <dbReference type="SAM" id="Coils"/>
    </source>
</evidence>
<dbReference type="Pfam" id="PF05816">
    <property type="entry name" value="TelA"/>
    <property type="match status" value="1"/>
</dbReference>
<evidence type="ECO:0000256" key="2">
    <source>
        <dbReference type="PIRNR" id="PIRNR026508"/>
    </source>
</evidence>
<organism evidence="4 5">
    <name type="scientific">Mobiluncus mulieris</name>
    <dbReference type="NCBI Taxonomy" id="2052"/>
    <lineage>
        <taxon>Bacteria</taxon>
        <taxon>Bacillati</taxon>
        <taxon>Actinomycetota</taxon>
        <taxon>Actinomycetes</taxon>
        <taxon>Actinomycetales</taxon>
        <taxon>Actinomycetaceae</taxon>
        <taxon>Mobiluncus</taxon>
    </lineage>
</organism>
<gene>
    <name evidence="4" type="ORF">HHJ78_11145</name>
</gene>
<dbReference type="PANTHER" id="PTHR38432">
    <property type="entry name" value="TELA-LIKE PROTEIN SAOUHSC_01408"/>
    <property type="match status" value="1"/>
</dbReference>
<evidence type="ECO:0000313" key="5">
    <source>
        <dbReference type="Proteomes" id="UP000578252"/>
    </source>
</evidence>